<keyword evidence="1" id="KW-0472">Membrane</keyword>
<keyword evidence="1" id="KW-1133">Transmembrane helix</keyword>
<comment type="caution">
    <text evidence="2">The sequence shown here is derived from an EMBL/GenBank/DDBJ whole genome shotgun (WGS) entry which is preliminary data.</text>
</comment>
<dbReference type="EMBL" id="JAATJA010000002">
    <property type="protein sequence ID" value="NJB68354.1"/>
    <property type="molecule type" value="Genomic_DNA"/>
</dbReference>
<sequence length="119" mass="13099">MHPAHVAVLAIVMGFVSVDLFSRAWMGLMSLVASAVLAHRDELAGRELRSRLHTALAVMLLNAGLLAVLFHFYSRVHGLGTTTLECLLYLIAASVRMLVFLRGVSRRIDEMLTPGRDGR</sequence>
<dbReference type="AlphaFoldDB" id="A0A846QT51"/>
<keyword evidence="1" id="KW-0812">Transmembrane</keyword>
<feature type="transmembrane region" description="Helical" evidence="1">
    <location>
        <begin position="6"/>
        <end position="33"/>
    </location>
</feature>
<gene>
    <name evidence="2" type="ORF">GGQ74_002027</name>
</gene>
<accession>A0A846QT51</accession>
<feature type="transmembrane region" description="Helical" evidence="1">
    <location>
        <begin position="79"/>
        <end position="101"/>
    </location>
</feature>
<evidence type="ECO:0000313" key="2">
    <source>
        <dbReference type="EMBL" id="NJB68354.1"/>
    </source>
</evidence>
<proteinExistence type="predicted"/>
<evidence type="ECO:0000313" key="3">
    <source>
        <dbReference type="Proteomes" id="UP000580856"/>
    </source>
</evidence>
<keyword evidence="3" id="KW-1185">Reference proteome</keyword>
<protein>
    <submittedName>
        <fullName evidence="2">Uncharacterized protein</fullName>
    </submittedName>
</protein>
<dbReference type="RefSeq" id="WP_167941428.1">
    <property type="nucleotide sequence ID" value="NZ_JAATJA010000002.1"/>
</dbReference>
<feature type="transmembrane region" description="Helical" evidence="1">
    <location>
        <begin position="54"/>
        <end position="73"/>
    </location>
</feature>
<organism evidence="2 3">
    <name type="scientific">Desulfobaculum xiamenense</name>
    <dbReference type="NCBI Taxonomy" id="995050"/>
    <lineage>
        <taxon>Bacteria</taxon>
        <taxon>Pseudomonadati</taxon>
        <taxon>Thermodesulfobacteriota</taxon>
        <taxon>Desulfovibrionia</taxon>
        <taxon>Desulfovibrionales</taxon>
        <taxon>Desulfovibrionaceae</taxon>
        <taxon>Desulfobaculum</taxon>
    </lineage>
</organism>
<dbReference type="Proteomes" id="UP000580856">
    <property type="component" value="Unassembled WGS sequence"/>
</dbReference>
<evidence type="ECO:0000256" key="1">
    <source>
        <dbReference type="SAM" id="Phobius"/>
    </source>
</evidence>
<reference evidence="2 3" key="1">
    <citation type="submission" date="2020-03" db="EMBL/GenBank/DDBJ databases">
        <title>Genomic Encyclopedia of Type Strains, Phase IV (KMG-IV): sequencing the most valuable type-strain genomes for metagenomic binning, comparative biology and taxonomic classification.</title>
        <authorList>
            <person name="Goeker M."/>
        </authorList>
    </citation>
    <scope>NUCLEOTIDE SEQUENCE [LARGE SCALE GENOMIC DNA]</scope>
    <source>
        <strain evidence="2 3">DSM 24233</strain>
    </source>
</reference>
<name>A0A846QT51_9BACT</name>